<proteinExistence type="predicted"/>
<comment type="caution">
    <text evidence="2">The sequence shown here is derived from an EMBL/GenBank/DDBJ whole genome shotgun (WGS) entry which is preliminary data.</text>
</comment>
<name>A0A645CQR4_9ZZZZ</name>
<dbReference type="EMBL" id="VSSQ01029330">
    <property type="protein sequence ID" value="MPM79416.1"/>
    <property type="molecule type" value="Genomic_DNA"/>
</dbReference>
<organism evidence="2">
    <name type="scientific">bioreactor metagenome</name>
    <dbReference type="NCBI Taxonomy" id="1076179"/>
    <lineage>
        <taxon>unclassified sequences</taxon>
        <taxon>metagenomes</taxon>
        <taxon>ecological metagenomes</taxon>
    </lineage>
</organism>
<feature type="compositionally biased region" description="Basic and acidic residues" evidence="1">
    <location>
        <begin position="56"/>
        <end position="74"/>
    </location>
</feature>
<dbReference type="AlphaFoldDB" id="A0A645CQR4"/>
<protein>
    <submittedName>
        <fullName evidence="2">Uncharacterized protein</fullName>
    </submittedName>
</protein>
<gene>
    <name evidence="2" type="ORF">SDC9_126449</name>
</gene>
<evidence type="ECO:0000313" key="2">
    <source>
        <dbReference type="EMBL" id="MPM79416.1"/>
    </source>
</evidence>
<feature type="region of interest" description="Disordered" evidence="1">
    <location>
        <begin position="52"/>
        <end position="74"/>
    </location>
</feature>
<evidence type="ECO:0000256" key="1">
    <source>
        <dbReference type="SAM" id="MobiDB-lite"/>
    </source>
</evidence>
<sequence>MAADDTLAAKIPKATRQVRSRWFMAPTKRRLYARMMGPSPFFFASSRAIASSEGRSFTDKSGTRVRETRREAKSDMATVRASSLKIFAVMPSIKTMGRKTATVVKVEAVTAMATSSAPFRAASAGGSPSRRIR</sequence>
<accession>A0A645CQR4</accession>
<reference evidence="2" key="1">
    <citation type="submission" date="2019-08" db="EMBL/GenBank/DDBJ databases">
        <authorList>
            <person name="Kucharzyk K."/>
            <person name="Murdoch R.W."/>
            <person name="Higgins S."/>
            <person name="Loffler F."/>
        </authorList>
    </citation>
    <scope>NUCLEOTIDE SEQUENCE</scope>
</reference>